<dbReference type="GO" id="GO:0007018">
    <property type="term" value="P:microtubule-based movement"/>
    <property type="evidence" value="ECO:0007669"/>
    <property type="project" value="TreeGrafter"/>
</dbReference>
<evidence type="ECO:0000313" key="7">
    <source>
        <dbReference type="Proteomes" id="UP000664277"/>
    </source>
</evidence>
<dbReference type="AlphaFoldDB" id="A0A8J7TLG2"/>
<dbReference type="GO" id="GO:0019894">
    <property type="term" value="F:kinesin binding"/>
    <property type="evidence" value="ECO:0007669"/>
    <property type="project" value="TreeGrafter"/>
</dbReference>
<dbReference type="PANTHER" id="PTHR45783:SF3">
    <property type="entry name" value="KINESIN LIGHT CHAIN"/>
    <property type="match status" value="1"/>
</dbReference>
<comment type="subcellular location">
    <subcellularLocation>
        <location evidence="1">Cytoplasm</location>
    </subcellularLocation>
</comment>
<dbReference type="Pfam" id="PF08666">
    <property type="entry name" value="SAF"/>
    <property type="match status" value="1"/>
</dbReference>
<name>A0A8J7TLG2_9BACT</name>
<dbReference type="Gene3D" id="3.90.1210.10">
    <property type="entry name" value="Antifreeze-like/N-acetylneuraminic acid synthase C-terminal domain"/>
    <property type="match status" value="1"/>
</dbReference>
<dbReference type="InterPro" id="IPR013974">
    <property type="entry name" value="SAF"/>
</dbReference>
<keyword evidence="3" id="KW-0677">Repeat</keyword>
<evidence type="ECO:0000256" key="4">
    <source>
        <dbReference type="ARBA" id="ARBA00022803"/>
    </source>
</evidence>
<keyword evidence="4" id="KW-0802">TPR repeat</keyword>
<dbReference type="GO" id="GO:0005871">
    <property type="term" value="C:kinesin complex"/>
    <property type="evidence" value="ECO:0007669"/>
    <property type="project" value="InterPro"/>
</dbReference>
<dbReference type="SMART" id="SM00858">
    <property type="entry name" value="SAF"/>
    <property type="match status" value="1"/>
</dbReference>
<sequence>MPESWELFKIFSDNAAQNGDLKTAEEYLWKAIDAAAETNSPLKLILCMDSLGDFYYRLKRFSEAQAIYGDNLEKQISGLGLDHPEVANTLIKLGSCQNFQNRMKEAEDSYKQALLITIIRFGLESAQAANIVRQLSAVYQRQGKVFDIREVTGGAPPPPPPEPIEAQTICRTCHRPYKGAQCPTCTQFRMTAMKLDEQERLQVVIATRDIRPGTVITISSVALDFRMASKFDAYFDVRHVVGKTAVNLVPQGAALKLNDIDLRS</sequence>
<reference evidence="6" key="1">
    <citation type="submission" date="2021-02" db="EMBL/GenBank/DDBJ databases">
        <title>Genome-Resolved Metagenomics of a Microbial Community Performing Photosynthetic Biological Nutrient Removal.</title>
        <authorList>
            <person name="Mcdaniel E.A."/>
        </authorList>
    </citation>
    <scope>NUCLEOTIDE SEQUENCE</scope>
    <source>
        <strain evidence="6">UWPOB_OBS1</strain>
    </source>
</reference>
<dbReference type="PANTHER" id="PTHR45783">
    <property type="entry name" value="KINESIN LIGHT CHAIN"/>
    <property type="match status" value="1"/>
</dbReference>
<evidence type="ECO:0000256" key="2">
    <source>
        <dbReference type="ARBA" id="ARBA00022490"/>
    </source>
</evidence>
<dbReference type="CDD" id="cd11614">
    <property type="entry name" value="SAF_CpaB_FlgA_like"/>
    <property type="match status" value="1"/>
</dbReference>
<dbReference type="Proteomes" id="UP000664277">
    <property type="component" value="Unassembled WGS sequence"/>
</dbReference>
<comment type="caution">
    <text evidence="6">The sequence shown here is derived from an EMBL/GenBank/DDBJ whole genome shotgun (WGS) entry which is preliminary data.</text>
</comment>
<dbReference type="InterPro" id="IPR002151">
    <property type="entry name" value="Kinesin_light"/>
</dbReference>
<evidence type="ECO:0000256" key="3">
    <source>
        <dbReference type="ARBA" id="ARBA00022737"/>
    </source>
</evidence>
<dbReference type="InterPro" id="IPR011990">
    <property type="entry name" value="TPR-like_helical_dom_sf"/>
</dbReference>
<evidence type="ECO:0000259" key="5">
    <source>
        <dbReference type="SMART" id="SM00858"/>
    </source>
</evidence>
<gene>
    <name evidence="6" type="ORF">J0M35_11665</name>
</gene>
<dbReference type="EMBL" id="JAFLCK010000015">
    <property type="protein sequence ID" value="MBN8661015.1"/>
    <property type="molecule type" value="Genomic_DNA"/>
</dbReference>
<evidence type="ECO:0000313" key="6">
    <source>
        <dbReference type="EMBL" id="MBN8661015.1"/>
    </source>
</evidence>
<organism evidence="6 7">
    <name type="scientific">Candidatus Obscuribacter phosphatis</name>
    <dbReference type="NCBI Taxonomy" id="1906157"/>
    <lineage>
        <taxon>Bacteria</taxon>
        <taxon>Bacillati</taxon>
        <taxon>Candidatus Melainabacteria</taxon>
        <taxon>Candidatus Obscuribacterales</taxon>
        <taxon>Candidatus Obscuribacteraceae</taxon>
        <taxon>Candidatus Obscuribacter</taxon>
    </lineage>
</organism>
<dbReference type="Pfam" id="PF13424">
    <property type="entry name" value="TPR_12"/>
    <property type="match status" value="1"/>
</dbReference>
<dbReference type="Gene3D" id="1.25.40.10">
    <property type="entry name" value="Tetratricopeptide repeat domain"/>
    <property type="match status" value="1"/>
</dbReference>
<keyword evidence="2" id="KW-0963">Cytoplasm</keyword>
<accession>A0A8J7TLG2</accession>
<dbReference type="SUPFAM" id="SSF48452">
    <property type="entry name" value="TPR-like"/>
    <property type="match status" value="1"/>
</dbReference>
<feature type="domain" description="SAF" evidence="5">
    <location>
        <begin position="201"/>
        <end position="261"/>
    </location>
</feature>
<dbReference type="GO" id="GO:0005737">
    <property type="term" value="C:cytoplasm"/>
    <property type="evidence" value="ECO:0007669"/>
    <property type="project" value="UniProtKB-SubCell"/>
</dbReference>
<proteinExistence type="predicted"/>
<evidence type="ECO:0000256" key="1">
    <source>
        <dbReference type="ARBA" id="ARBA00004496"/>
    </source>
</evidence>
<protein>
    <submittedName>
        <fullName evidence="6">Tetratricopeptide repeat protein</fullName>
    </submittedName>
</protein>